<accession>A0A3R8KYQ6</accession>
<keyword evidence="2" id="KW-1185">Reference proteome</keyword>
<comment type="caution">
    <text evidence="1">The sequence shown here is derived from an EMBL/GenBank/DDBJ whole genome shotgun (WGS) entry which is preliminary data.</text>
</comment>
<dbReference type="AlphaFoldDB" id="A0A3R8KYQ6"/>
<dbReference type="EMBL" id="RHJS01000002">
    <property type="protein sequence ID" value="RRK32619.1"/>
    <property type="molecule type" value="Genomic_DNA"/>
</dbReference>
<dbReference type="RefSeq" id="WP_125128078.1">
    <property type="nucleotide sequence ID" value="NZ_RHJS01000002.1"/>
</dbReference>
<gene>
    <name evidence="1" type="ORF">EBB54_15595</name>
</gene>
<evidence type="ECO:0000313" key="2">
    <source>
        <dbReference type="Proteomes" id="UP000274920"/>
    </source>
</evidence>
<protein>
    <submittedName>
        <fullName evidence="1">Uncharacterized protein</fullName>
    </submittedName>
</protein>
<name>A0A3R8KYQ6_9FIRM</name>
<proteinExistence type="predicted"/>
<evidence type="ECO:0000313" key="1">
    <source>
        <dbReference type="EMBL" id="RRK32619.1"/>
    </source>
</evidence>
<reference evidence="1" key="1">
    <citation type="submission" date="2018-10" db="EMBL/GenBank/DDBJ databases">
        <title>Schaedlerella arabinophila gen. nov. sp. nov., isolated from the mouse intestinal tract and comparative analysis with the genome of the closely related altered Schaedler flora strain ASF502.</title>
        <authorList>
            <person name="Miyake S."/>
            <person name="Soh M."/>
            <person name="Seedorf H."/>
        </authorList>
    </citation>
    <scope>NUCLEOTIDE SEQUENCE [LARGE SCALE GENOMIC DNA]</scope>
    <source>
        <strain evidence="1">DSM 106076</strain>
    </source>
</reference>
<dbReference type="Proteomes" id="UP000274920">
    <property type="component" value="Unassembled WGS sequence"/>
</dbReference>
<sequence length="402" mass="47513">MNTNNKRKIVFLFHTPIPKSYLSLFKISDFLNLGYNIELIDTSYFSNRPAYNNTVTGLINYEEKYVHRVYTNIELFKLLDEYYDAVIIVTFDCLVEFFQLFRYLSKNRRDYGYLILGTSYQTASFMTTRKRISSFLYGLSFKRIANGLYRRLPRKKLGIKACDFIICNSPDEEADFRKRLVCDEHTTYKTIHSNFYEEALENKGKQRIVPEKYCVWLDFYAPYHPDVELISGKNRIDPAKYYNSLKQFFCWIEKYSGYKVVIAAHPRSDYEKHPESYNGFRIEKFKTSLLVRDAEFIMTSASTSFLYGVMYLKPIIFIIQDELYKLPKNITYCENTSKKLNKETINIDHIKEDEVSDILIEQMRIDNNCYIKSANSYIKVGFDGDIAGRSHIYDIIDFLESL</sequence>
<organism evidence="1 2">
    <name type="scientific">Schaedlerella arabinosiphila</name>
    <dbReference type="NCBI Taxonomy" id="2044587"/>
    <lineage>
        <taxon>Bacteria</taxon>
        <taxon>Bacillati</taxon>
        <taxon>Bacillota</taxon>
        <taxon>Clostridia</taxon>
        <taxon>Lachnospirales</taxon>
        <taxon>Lachnospiraceae</taxon>
        <taxon>Schaedlerella</taxon>
    </lineage>
</organism>